<dbReference type="AlphaFoldDB" id="A0A1L9BEA9"/>
<accession>A0A1L9BEA9</accession>
<dbReference type="EMBL" id="MPIN01000003">
    <property type="protein sequence ID" value="OJH40575.1"/>
    <property type="molecule type" value="Genomic_DNA"/>
</dbReference>
<protein>
    <recommendedName>
        <fullName evidence="1">Immunity MXAN-0049 protein domain-containing protein</fullName>
    </recommendedName>
</protein>
<evidence type="ECO:0000313" key="2">
    <source>
        <dbReference type="EMBL" id="OJH40575.1"/>
    </source>
</evidence>
<organism evidence="2 3">
    <name type="scientific">Cystobacter ferrugineus</name>
    <dbReference type="NCBI Taxonomy" id="83449"/>
    <lineage>
        <taxon>Bacteria</taxon>
        <taxon>Pseudomonadati</taxon>
        <taxon>Myxococcota</taxon>
        <taxon>Myxococcia</taxon>
        <taxon>Myxococcales</taxon>
        <taxon>Cystobacterineae</taxon>
        <taxon>Archangiaceae</taxon>
        <taxon>Cystobacter</taxon>
    </lineage>
</organism>
<evidence type="ECO:0000313" key="3">
    <source>
        <dbReference type="Proteomes" id="UP000182229"/>
    </source>
</evidence>
<gene>
    <name evidence="2" type="ORF">BON30_14940</name>
</gene>
<reference evidence="2 3" key="2">
    <citation type="submission" date="2016-12" db="EMBL/GenBank/DDBJ databases">
        <title>Draft Genome Sequence of Cystobacter ferrugineus Strain Cbfe23.</title>
        <authorList>
            <person name="Akbar S."/>
            <person name="Dowd S.E."/>
            <person name="Stevens D.C."/>
        </authorList>
    </citation>
    <scope>NUCLEOTIDE SEQUENCE [LARGE SCALE GENOMIC DNA]</scope>
    <source>
        <strain evidence="2 3">Cbfe23</strain>
    </source>
</reference>
<reference evidence="3" key="1">
    <citation type="submission" date="2016-11" db="EMBL/GenBank/DDBJ databases">
        <authorList>
            <person name="Shukria A."/>
            <person name="Stevens D.C."/>
        </authorList>
    </citation>
    <scope>NUCLEOTIDE SEQUENCE [LARGE SCALE GENOMIC DNA]</scope>
    <source>
        <strain evidence="3">Cbfe23</strain>
    </source>
</reference>
<keyword evidence="3" id="KW-1185">Reference proteome</keyword>
<dbReference type="InterPro" id="IPR012433">
    <property type="entry name" value="Imm11"/>
</dbReference>
<name>A0A1L9BEA9_9BACT</name>
<comment type="caution">
    <text evidence="2">The sequence shown here is derived from an EMBL/GenBank/DDBJ whole genome shotgun (WGS) entry which is preliminary data.</text>
</comment>
<proteinExistence type="predicted"/>
<sequence length="187" mass="21958">MARYFELMDDRQSTSRWHLGVPVDEQGQEIDPWQFKHGRWIDLEGVPRFPLDVRGDPLDYCWAAFSIPVVHERVVQLFERMDVRDVQFIPVRIEGNEEPCFILNALRIIQCIDDARCRRVEYWKPEDDRPDKLGQYRVVSGLRIDLAKVGDARVFRPWGWRVALIVSEDLKQAMDAEGITGTRFVEV</sequence>
<feature type="domain" description="Immunity MXAN-0049 protein" evidence="1">
    <location>
        <begin position="42"/>
        <end position="187"/>
    </location>
</feature>
<evidence type="ECO:0000259" key="1">
    <source>
        <dbReference type="Pfam" id="PF07791"/>
    </source>
</evidence>
<dbReference type="Pfam" id="PF07791">
    <property type="entry name" value="Imm11"/>
    <property type="match status" value="1"/>
</dbReference>
<dbReference type="Proteomes" id="UP000182229">
    <property type="component" value="Unassembled WGS sequence"/>
</dbReference>